<dbReference type="RefSeq" id="XP_064662801.1">
    <property type="nucleotide sequence ID" value="XM_064798474.1"/>
</dbReference>
<protein>
    <submittedName>
        <fullName evidence="2">Uncharacterized protein</fullName>
    </submittedName>
</protein>
<feature type="region of interest" description="Disordered" evidence="1">
    <location>
        <begin position="753"/>
        <end position="772"/>
    </location>
</feature>
<proteinExistence type="predicted"/>
<feature type="compositionally biased region" description="Low complexity" evidence="1">
    <location>
        <begin position="68"/>
        <end position="81"/>
    </location>
</feature>
<feature type="compositionally biased region" description="Low complexity" evidence="1">
    <location>
        <begin position="506"/>
        <end position="522"/>
    </location>
</feature>
<evidence type="ECO:0000256" key="1">
    <source>
        <dbReference type="SAM" id="MobiDB-lite"/>
    </source>
</evidence>
<evidence type="ECO:0000313" key="3">
    <source>
        <dbReference type="Proteomes" id="UP001337655"/>
    </source>
</evidence>
<feature type="compositionally biased region" description="Polar residues" evidence="1">
    <location>
        <begin position="755"/>
        <end position="769"/>
    </location>
</feature>
<feature type="region of interest" description="Disordered" evidence="1">
    <location>
        <begin position="17"/>
        <end position="284"/>
    </location>
</feature>
<feature type="region of interest" description="Disordered" evidence="1">
    <location>
        <begin position="311"/>
        <end position="353"/>
    </location>
</feature>
<reference evidence="2 3" key="1">
    <citation type="submission" date="2023-08" db="EMBL/GenBank/DDBJ databases">
        <title>Black Yeasts Isolated from many extreme environments.</title>
        <authorList>
            <person name="Coleine C."/>
            <person name="Stajich J.E."/>
            <person name="Selbmann L."/>
        </authorList>
    </citation>
    <scope>NUCLEOTIDE SEQUENCE [LARGE SCALE GENOMIC DNA]</scope>
    <source>
        <strain evidence="2 3">CCFEE 5935</strain>
    </source>
</reference>
<feature type="compositionally biased region" description="Acidic residues" evidence="1">
    <location>
        <begin position="663"/>
        <end position="672"/>
    </location>
</feature>
<organism evidence="2 3">
    <name type="scientific">Saxophila tyrrhenica</name>
    <dbReference type="NCBI Taxonomy" id="1690608"/>
    <lineage>
        <taxon>Eukaryota</taxon>
        <taxon>Fungi</taxon>
        <taxon>Dikarya</taxon>
        <taxon>Ascomycota</taxon>
        <taxon>Pezizomycotina</taxon>
        <taxon>Dothideomycetes</taxon>
        <taxon>Dothideomycetidae</taxon>
        <taxon>Mycosphaerellales</taxon>
        <taxon>Extremaceae</taxon>
        <taxon>Saxophila</taxon>
    </lineage>
</organism>
<comment type="caution">
    <text evidence="2">The sequence shown here is derived from an EMBL/GenBank/DDBJ whole genome shotgun (WGS) entry which is preliminary data.</text>
</comment>
<accession>A0AAV9PPB9</accession>
<feature type="compositionally biased region" description="Basic and acidic residues" evidence="1">
    <location>
        <begin position="190"/>
        <end position="199"/>
    </location>
</feature>
<dbReference type="AlphaFoldDB" id="A0AAV9PPB9"/>
<gene>
    <name evidence="2" type="ORF">LTR77_001212</name>
</gene>
<sequence>MFAPPPVQLSRAQIEARLAARRQSAVASGPLSPTASLGSATEDRAGSLHAATTAPTSPLPRRPSDNVSSSPILASPSSASRSRLEHPKSGASPLRPETAVQQRLPDGFGERPRRAPQPPRRSTAPPDEWFGPRAKTAPVLPPPPPPAQVVVPELPKTLPPPIPVKAAETVKEELPPPPIPAKSAKRSKARGADILRLLEEDPFNGGGSSLSKSNSKRKGKGKDVVGKGAEKSPSPSWRLSKEQLRQPAIALAKPPSPPVKVPEKRPSPPAGIVEERPVQPARAWTAPAATTERNIAMPAKESVVQAAITQPISMSPMDSSVKSTASSKASSKLSGVRGGRVDKASKRLSSDSSLRSALLDLDELYSFASPGTPPSKPTDGETNERSGSLSEIQLPWRRQRKGETMSMLLQSGFFPVGNEGKVNANMQLGVRLPPPPSILSKDLPATPSSIAGTPIELYQRSSQGALRSPPGALRSPPGALRSPPGAQRHSARAQRRPGNKRRSPLSHVATNSAKSSSSVLSAESEEMSPSRLSAIPEYAPSSENSPPPSGVTTPIATQIHLRGGSVVTVCPPEMNAWQRRIYVQGPIKLPKPVIVPRKNSVASLEPFQDAIDRVYQDALSIPRRRSDEQVVDDVCEFFDEYGFDEVGFEGDVIAGVDMLDEEMKDTSDSPDAEIERFSTPPAEPDASPLEKVVAKEVVEILSKPAPVPVPRAPRNDLESLRTRGIAYLAHRISHPPASQRHVRKDSLTLIPEEPTTVSSRAENEGSQSMPAVKESFRGDDVEELDGASSWLGLGIPGLHRSNSRTPGGQAQTLALGAMI</sequence>
<dbReference type="Proteomes" id="UP001337655">
    <property type="component" value="Unassembled WGS sequence"/>
</dbReference>
<name>A0AAV9PPB9_9PEZI</name>
<feature type="compositionally biased region" description="Basic and acidic residues" evidence="1">
    <location>
        <begin position="221"/>
        <end position="230"/>
    </location>
</feature>
<feature type="compositionally biased region" description="Basic residues" evidence="1">
    <location>
        <begin position="489"/>
        <end position="504"/>
    </location>
</feature>
<feature type="region of interest" description="Disordered" evidence="1">
    <location>
        <begin position="461"/>
        <end position="554"/>
    </location>
</feature>
<dbReference type="GeneID" id="89922560"/>
<keyword evidence="3" id="KW-1185">Reference proteome</keyword>
<feature type="region of interest" description="Disordered" evidence="1">
    <location>
        <begin position="365"/>
        <end position="399"/>
    </location>
</feature>
<feature type="compositionally biased region" description="Basic and acidic residues" evidence="1">
    <location>
        <begin position="339"/>
        <end position="349"/>
    </location>
</feature>
<dbReference type="EMBL" id="JAVRRT010000002">
    <property type="protein sequence ID" value="KAK5174132.1"/>
    <property type="molecule type" value="Genomic_DNA"/>
</dbReference>
<evidence type="ECO:0000313" key="2">
    <source>
        <dbReference type="EMBL" id="KAK5174132.1"/>
    </source>
</evidence>
<feature type="region of interest" description="Disordered" evidence="1">
    <location>
        <begin position="663"/>
        <end position="688"/>
    </location>
</feature>
<feature type="compositionally biased region" description="Low complexity" evidence="1">
    <location>
        <begin position="319"/>
        <end position="334"/>
    </location>
</feature>